<accession>A0A286IAM3</accession>
<dbReference type="OrthoDB" id="9769628at2"/>
<dbReference type="Pfam" id="PF04107">
    <property type="entry name" value="GCS2"/>
    <property type="match status" value="1"/>
</dbReference>
<evidence type="ECO:0000256" key="3">
    <source>
        <dbReference type="ARBA" id="ARBA00022840"/>
    </source>
</evidence>
<keyword evidence="2 4" id="KW-0547">Nucleotide-binding</keyword>
<dbReference type="AlphaFoldDB" id="A0A286IAM3"/>
<gene>
    <name evidence="5" type="ORF">SAMN05877838_1327</name>
</gene>
<comment type="similarity">
    <text evidence="4">Belongs to the glutamate--cysteine ligase type 2 family. YbdK subfamily.</text>
</comment>
<dbReference type="GO" id="GO:0042398">
    <property type="term" value="P:modified amino acid biosynthetic process"/>
    <property type="evidence" value="ECO:0007669"/>
    <property type="project" value="InterPro"/>
</dbReference>
<dbReference type="GO" id="GO:0004357">
    <property type="term" value="F:glutamate-cysteine ligase activity"/>
    <property type="evidence" value="ECO:0007669"/>
    <property type="project" value="UniProtKB-EC"/>
</dbReference>
<dbReference type="Proteomes" id="UP000219465">
    <property type="component" value="Unassembled WGS sequence"/>
</dbReference>
<proteinExistence type="inferred from homology"/>
<evidence type="ECO:0000313" key="6">
    <source>
        <dbReference type="Proteomes" id="UP000219465"/>
    </source>
</evidence>
<dbReference type="PANTHER" id="PTHR36510">
    <property type="entry name" value="GLUTAMATE--CYSTEINE LIGASE 2-RELATED"/>
    <property type="match status" value="1"/>
</dbReference>
<keyword evidence="6" id="KW-1185">Reference proteome</keyword>
<dbReference type="NCBIfam" id="NF010039">
    <property type="entry name" value="PRK13515.1"/>
    <property type="match status" value="1"/>
</dbReference>
<evidence type="ECO:0000256" key="1">
    <source>
        <dbReference type="ARBA" id="ARBA00022598"/>
    </source>
</evidence>
<dbReference type="HAMAP" id="MF_01609">
    <property type="entry name" value="Glu_cys_ligase_2"/>
    <property type="match status" value="1"/>
</dbReference>
<evidence type="ECO:0000256" key="4">
    <source>
        <dbReference type="HAMAP-Rule" id="MF_01609"/>
    </source>
</evidence>
<dbReference type="GO" id="GO:0005524">
    <property type="term" value="F:ATP binding"/>
    <property type="evidence" value="ECO:0007669"/>
    <property type="project" value="UniProtKB-KW"/>
</dbReference>
<reference evidence="6" key="1">
    <citation type="submission" date="2017-08" db="EMBL/GenBank/DDBJ databases">
        <authorList>
            <person name="Varghese N."/>
            <person name="Submissions S."/>
        </authorList>
    </citation>
    <scope>NUCLEOTIDE SEQUENCE [LARGE SCALE GENOMIC DNA]</scope>
    <source>
        <strain evidence="6">KCTC 23107</strain>
    </source>
</reference>
<dbReference type="PANTHER" id="PTHR36510:SF1">
    <property type="entry name" value="GLUTAMATE--CYSTEINE LIGASE 2-RELATED"/>
    <property type="match status" value="1"/>
</dbReference>
<evidence type="ECO:0000313" key="5">
    <source>
        <dbReference type="EMBL" id="SOE16459.1"/>
    </source>
</evidence>
<dbReference type="RefSeq" id="WP_097106113.1">
    <property type="nucleotide sequence ID" value="NZ_OCPC01000001.1"/>
</dbReference>
<dbReference type="SUPFAM" id="SSF55931">
    <property type="entry name" value="Glutamine synthetase/guanido kinase"/>
    <property type="match status" value="1"/>
</dbReference>
<keyword evidence="3 4" id="KW-0067">ATP-binding</keyword>
<dbReference type="InterPro" id="IPR011793">
    <property type="entry name" value="YbdK"/>
</dbReference>
<sequence>MSYRQPSFTLGVEEEYLLVDSESLDLAAAPESLMRECASELGDQVSPEFLQCQIEVGTGVCRTVAEAGADLARLRTVIAEVAGRHGLAPLAVSCHPFADWHKQHFTDKPRYRALERDLGGVARRMLICGMHVHVGIDDDETRIDLMAQFPYFLPHLLALSTSSPYWKGDDTGLNAYRLTVFDNMPRTGLPPRFSSWSEYERSVQVIIDSGLIEDSSKIWWDLRPSARFPTLEARICDVSPRLDDALAIVALTQSIMHMLWRLRLSNQRWRIYDRFLVGENRWRAQRYGISKGMIDFARGEVVVFAELLEEIIEMVREDAEALGCWAEVQAARRIVENGTSADRQRTVHETATAGGASTKEANKEVVRSLVAEFTEGLEKHTKSVENLASS</sequence>
<comment type="function">
    <text evidence="4">ATP-dependent carboxylate-amine ligase which exhibits weak glutamate--cysteine ligase activity.</text>
</comment>
<dbReference type="InterPro" id="IPR014746">
    <property type="entry name" value="Gln_synth/guanido_kin_cat_dom"/>
</dbReference>
<comment type="catalytic activity">
    <reaction evidence="4">
        <text>L-cysteine + L-glutamate + ATP = gamma-L-glutamyl-L-cysteine + ADP + phosphate + H(+)</text>
        <dbReference type="Rhea" id="RHEA:13285"/>
        <dbReference type="ChEBI" id="CHEBI:15378"/>
        <dbReference type="ChEBI" id="CHEBI:29985"/>
        <dbReference type="ChEBI" id="CHEBI:30616"/>
        <dbReference type="ChEBI" id="CHEBI:35235"/>
        <dbReference type="ChEBI" id="CHEBI:43474"/>
        <dbReference type="ChEBI" id="CHEBI:58173"/>
        <dbReference type="ChEBI" id="CHEBI:456216"/>
        <dbReference type="EC" id="6.3.2.2"/>
    </reaction>
</comment>
<dbReference type="EMBL" id="OCPC01000001">
    <property type="protein sequence ID" value="SOE16459.1"/>
    <property type="molecule type" value="Genomic_DNA"/>
</dbReference>
<keyword evidence="1 4" id="KW-0436">Ligase</keyword>
<dbReference type="EC" id="6.3.2.2" evidence="4"/>
<dbReference type="InterPro" id="IPR050141">
    <property type="entry name" value="GCL_type2/YbdK_subfam"/>
</dbReference>
<organism evidence="5 6">
    <name type="scientific">Hoeflea halophila</name>
    <dbReference type="NCBI Taxonomy" id="714899"/>
    <lineage>
        <taxon>Bacteria</taxon>
        <taxon>Pseudomonadati</taxon>
        <taxon>Pseudomonadota</taxon>
        <taxon>Alphaproteobacteria</taxon>
        <taxon>Hyphomicrobiales</taxon>
        <taxon>Rhizobiaceae</taxon>
        <taxon>Hoeflea</taxon>
    </lineage>
</organism>
<dbReference type="InterPro" id="IPR006336">
    <property type="entry name" value="GCS2"/>
</dbReference>
<evidence type="ECO:0000256" key="2">
    <source>
        <dbReference type="ARBA" id="ARBA00022741"/>
    </source>
</evidence>
<name>A0A286IAM3_9HYPH</name>
<dbReference type="NCBIfam" id="TIGR02050">
    <property type="entry name" value="gshA_cyan_rel"/>
    <property type="match status" value="1"/>
</dbReference>
<dbReference type="Gene3D" id="3.30.590.20">
    <property type="match status" value="1"/>
</dbReference>
<protein>
    <recommendedName>
        <fullName evidence="4">Putative glutamate--cysteine ligase 2</fullName>
        <ecNumber evidence="4">6.3.2.2</ecNumber>
    </recommendedName>
    <alternativeName>
        <fullName evidence="4">Gamma-glutamylcysteine synthetase 2</fullName>
        <shortName evidence="4">GCS 2</shortName>
        <shortName evidence="4">Gamma-GCS 2</shortName>
    </alternativeName>
</protein>